<keyword evidence="8 13" id="KW-0547">Nucleotide-binding</keyword>
<evidence type="ECO:0000256" key="5">
    <source>
        <dbReference type="ARBA" id="ARBA00022516"/>
    </source>
</evidence>
<keyword evidence="7 13" id="KW-0808">Transferase</keyword>
<dbReference type="NCBIfam" id="TIGR00682">
    <property type="entry name" value="lpxK"/>
    <property type="match status" value="1"/>
</dbReference>
<evidence type="ECO:0000256" key="4">
    <source>
        <dbReference type="ARBA" id="ARBA00016436"/>
    </source>
</evidence>
<evidence type="ECO:0000256" key="12">
    <source>
        <dbReference type="ARBA" id="ARBA00029757"/>
    </source>
</evidence>
<keyword evidence="10 13" id="KW-0067">ATP-binding</keyword>
<dbReference type="GO" id="GO:0005886">
    <property type="term" value="C:plasma membrane"/>
    <property type="evidence" value="ECO:0007669"/>
    <property type="project" value="TreeGrafter"/>
</dbReference>
<dbReference type="Proteomes" id="UP000241808">
    <property type="component" value="Unassembled WGS sequence"/>
</dbReference>
<dbReference type="HAMAP" id="MF_00409">
    <property type="entry name" value="LpxK"/>
    <property type="match status" value="1"/>
</dbReference>
<comment type="function">
    <text evidence="1 13">Transfers the gamma-phosphate of ATP to the 4'-position of a tetraacyldisaccharide 1-phosphate intermediate (termed DS-1-P) to form tetraacyldisaccharide 1,4'-bis-phosphate (lipid IVA).</text>
</comment>
<dbReference type="EC" id="2.7.1.130" evidence="3 13"/>
<evidence type="ECO:0000256" key="11">
    <source>
        <dbReference type="ARBA" id="ARBA00023098"/>
    </source>
</evidence>
<comment type="catalytic activity">
    <reaction evidence="13">
        <text>a lipid A disaccharide + ATP = a lipid IVA + ADP + H(+)</text>
        <dbReference type="Rhea" id="RHEA:67840"/>
        <dbReference type="ChEBI" id="CHEBI:15378"/>
        <dbReference type="ChEBI" id="CHEBI:30616"/>
        <dbReference type="ChEBI" id="CHEBI:176343"/>
        <dbReference type="ChEBI" id="CHEBI:176425"/>
        <dbReference type="ChEBI" id="CHEBI:456216"/>
        <dbReference type="EC" id="2.7.1.130"/>
    </reaction>
</comment>
<dbReference type="OrthoDB" id="9766423at2"/>
<dbReference type="InterPro" id="IPR003758">
    <property type="entry name" value="LpxK"/>
</dbReference>
<reference evidence="14 15" key="1">
    <citation type="submission" date="2018-04" db="EMBL/GenBank/DDBJ databases">
        <title>Genomic Encyclopedia of Archaeal and Bacterial Type Strains, Phase II (KMG-II): from individual species to whole genera.</title>
        <authorList>
            <person name="Goeker M."/>
        </authorList>
    </citation>
    <scope>NUCLEOTIDE SEQUENCE [LARGE SCALE GENOMIC DNA]</scope>
    <source>
        <strain evidence="14 15">DSM 25521</strain>
    </source>
</reference>
<dbReference type="GO" id="GO:0005524">
    <property type="term" value="F:ATP binding"/>
    <property type="evidence" value="ECO:0007669"/>
    <property type="project" value="UniProtKB-UniRule"/>
</dbReference>
<dbReference type="PANTHER" id="PTHR42724:SF1">
    <property type="entry name" value="TETRAACYLDISACCHARIDE 4'-KINASE, MITOCHONDRIAL-RELATED"/>
    <property type="match status" value="1"/>
</dbReference>
<comment type="similarity">
    <text evidence="13">Belongs to the LpxK family.</text>
</comment>
<keyword evidence="15" id="KW-1185">Reference proteome</keyword>
<dbReference type="GO" id="GO:0009245">
    <property type="term" value="P:lipid A biosynthetic process"/>
    <property type="evidence" value="ECO:0007669"/>
    <property type="project" value="UniProtKB-UniRule"/>
</dbReference>
<dbReference type="InterPro" id="IPR027417">
    <property type="entry name" value="P-loop_NTPase"/>
</dbReference>
<gene>
    <name evidence="13" type="primary">lpxK</name>
    <name evidence="14" type="ORF">C8P69_103504</name>
</gene>
<evidence type="ECO:0000256" key="13">
    <source>
        <dbReference type="HAMAP-Rule" id="MF_00409"/>
    </source>
</evidence>
<evidence type="ECO:0000256" key="2">
    <source>
        <dbReference type="ARBA" id="ARBA00004870"/>
    </source>
</evidence>
<dbReference type="RefSeq" id="WP_108176460.1">
    <property type="nucleotide sequence ID" value="NZ_PZZL01000003.1"/>
</dbReference>
<keyword evidence="11 13" id="KW-0443">Lipid metabolism</keyword>
<feature type="binding site" evidence="13">
    <location>
        <begin position="51"/>
        <end position="58"/>
    </location>
    <ligand>
        <name>ATP</name>
        <dbReference type="ChEBI" id="CHEBI:30616"/>
    </ligand>
</feature>
<dbReference type="GO" id="GO:0009029">
    <property type="term" value="F:lipid-A 4'-kinase activity"/>
    <property type="evidence" value="ECO:0007669"/>
    <property type="project" value="UniProtKB-UniRule"/>
</dbReference>
<dbReference type="Pfam" id="PF02606">
    <property type="entry name" value="LpxK"/>
    <property type="match status" value="1"/>
</dbReference>
<dbReference type="AlphaFoldDB" id="A0A2T4ZFD7"/>
<dbReference type="EMBL" id="PZZL01000003">
    <property type="protein sequence ID" value="PTM60570.1"/>
    <property type="molecule type" value="Genomic_DNA"/>
</dbReference>
<evidence type="ECO:0000256" key="7">
    <source>
        <dbReference type="ARBA" id="ARBA00022679"/>
    </source>
</evidence>
<sequence length="326" mass="33076">MRAPGFWSDPEALAGRLLAPLGALVGAVTLAKMRRQGARAAVPVLCVGNPTVGGAGKTPAAQWLAARLAASGHRPAILARGYGGSLAGPIVVDPARHAPAEVGDEPLLHARHALTIIARDRVAGAALAVARGATVIVMDDGFQNPSLAKSRSLLVVDGAHGVGNGRVLPAGPLRAPLAPQLARADALLVIGPGEAGDELAAMAARLGHPVLRGQLEVEPEARAWLQDRDVLAFCGIGRPAKFVETLGAAGVRNAVLRPFPDHHAYGDADAARLLAEAKATGLPLVTTEKDAVKLKGSPALDRLAAAATVVAVTLAVNEAEAAAAGF</sequence>
<evidence type="ECO:0000313" key="14">
    <source>
        <dbReference type="EMBL" id="PTM60570.1"/>
    </source>
</evidence>
<evidence type="ECO:0000256" key="3">
    <source>
        <dbReference type="ARBA" id="ARBA00012071"/>
    </source>
</evidence>
<comment type="caution">
    <text evidence="14">The sequence shown here is derived from an EMBL/GenBank/DDBJ whole genome shotgun (WGS) entry which is preliminary data.</text>
</comment>
<proteinExistence type="inferred from homology"/>
<evidence type="ECO:0000256" key="8">
    <source>
        <dbReference type="ARBA" id="ARBA00022741"/>
    </source>
</evidence>
<evidence type="ECO:0000313" key="15">
    <source>
        <dbReference type="Proteomes" id="UP000241808"/>
    </source>
</evidence>
<dbReference type="GO" id="GO:0009244">
    <property type="term" value="P:lipopolysaccharide core region biosynthetic process"/>
    <property type="evidence" value="ECO:0007669"/>
    <property type="project" value="TreeGrafter"/>
</dbReference>
<comment type="pathway">
    <text evidence="2 13">Glycolipid biosynthesis; lipid IV(A) biosynthesis; lipid IV(A) from (3R)-3-hydroxytetradecanoyl-[acyl-carrier-protein] and UDP-N-acetyl-alpha-D-glucosamine: step 6/6.</text>
</comment>
<organism evidence="14 15">
    <name type="scientific">Phreatobacter oligotrophus</name>
    <dbReference type="NCBI Taxonomy" id="1122261"/>
    <lineage>
        <taxon>Bacteria</taxon>
        <taxon>Pseudomonadati</taxon>
        <taxon>Pseudomonadota</taxon>
        <taxon>Alphaproteobacteria</taxon>
        <taxon>Hyphomicrobiales</taxon>
        <taxon>Phreatobacteraceae</taxon>
        <taxon>Phreatobacter</taxon>
    </lineage>
</organism>
<keyword evidence="5 13" id="KW-0444">Lipid biosynthesis</keyword>
<evidence type="ECO:0000256" key="1">
    <source>
        <dbReference type="ARBA" id="ARBA00002274"/>
    </source>
</evidence>
<evidence type="ECO:0000256" key="6">
    <source>
        <dbReference type="ARBA" id="ARBA00022556"/>
    </source>
</evidence>
<dbReference type="UniPathway" id="UPA00359">
    <property type="reaction ID" value="UER00482"/>
</dbReference>
<accession>A0A2T4ZFD7</accession>
<protein>
    <recommendedName>
        <fullName evidence="4 13">Tetraacyldisaccharide 4'-kinase</fullName>
        <ecNumber evidence="3 13">2.7.1.130</ecNumber>
    </recommendedName>
    <alternativeName>
        <fullName evidence="12 13">Lipid A 4'-kinase</fullName>
    </alternativeName>
</protein>
<dbReference type="PANTHER" id="PTHR42724">
    <property type="entry name" value="TETRAACYLDISACCHARIDE 4'-KINASE"/>
    <property type="match status" value="1"/>
</dbReference>
<evidence type="ECO:0000256" key="10">
    <source>
        <dbReference type="ARBA" id="ARBA00022840"/>
    </source>
</evidence>
<keyword evidence="9 13" id="KW-0418">Kinase</keyword>
<keyword evidence="6 13" id="KW-0441">Lipid A biosynthesis</keyword>
<dbReference type="SUPFAM" id="SSF52540">
    <property type="entry name" value="P-loop containing nucleoside triphosphate hydrolases"/>
    <property type="match status" value="1"/>
</dbReference>
<name>A0A2T4ZFD7_9HYPH</name>
<evidence type="ECO:0000256" key="9">
    <source>
        <dbReference type="ARBA" id="ARBA00022777"/>
    </source>
</evidence>